<feature type="transmembrane region" description="Helical" evidence="2">
    <location>
        <begin position="118"/>
        <end position="136"/>
    </location>
</feature>
<proteinExistence type="predicted"/>
<sequence length="148" mass="15200">MAQDGASRPPLRPRYSRPSPPRPTTRPGSVWVVSLLLVGYGLLGTSLGTVLLEDAISHGEEDVVILMAVISLLLSAAQVTSGIGLFFGARWGRTGALTVCGVNVLSVAVAAANDGVGAAQAWIAVAVNAVLVFILLGEKVHGWTGGDN</sequence>
<gene>
    <name evidence="3" type="ORF">BDK92_1288</name>
</gene>
<keyword evidence="2" id="KW-0472">Membrane</keyword>
<name>A0A495JDD4_9ACTN</name>
<evidence type="ECO:0000256" key="1">
    <source>
        <dbReference type="SAM" id="MobiDB-lite"/>
    </source>
</evidence>
<keyword evidence="4" id="KW-1185">Reference proteome</keyword>
<evidence type="ECO:0008006" key="5">
    <source>
        <dbReference type="Google" id="ProtNLM"/>
    </source>
</evidence>
<dbReference type="Proteomes" id="UP000277671">
    <property type="component" value="Unassembled WGS sequence"/>
</dbReference>
<evidence type="ECO:0000256" key="2">
    <source>
        <dbReference type="SAM" id="Phobius"/>
    </source>
</evidence>
<evidence type="ECO:0000313" key="4">
    <source>
        <dbReference type="Proteomes" id="UP000277671"/>
    </source>
</evidence>
<reference evidence="3 4" key="1">
    <citation type="submission" date="2018-10" db="EMBL/GenBank/DDBJ databases">
        <title>Sequencing the genomes of 1000 actinobacteria strains.</title>
        <authorList>
            <person name="Klenk H.-P."/>
        </authorList>
    </citation>
    <scope>NUCLEOTIDE SEQUENCE [LARGE SCALE GENOMIC DNA]</scope>
    <source>
        <strain evidence="3 4">DSM 45175</strain>
    </source>
</reference>
<organism evidence="3 4">
    <name type="scientific">Micromonospora pisi</name>
    <dbReference type="NCBI Taxonomy" id="589240"/>
    <lineage>
        <taxon>Bacteria</taxon>
        <taxon>Bacillati</taxon>
        <taxon>Actinomycetota</taxon>
        <taxon>Actinomycetes</taxon>
        <taxon>Micromonosporales</taxon>
        <taxon>Micromonosporaceae</taxon>
        <taxon>Micromonospora</taxon>
    </lineage>
</organism>
<accession>A0A495JDD4</accession>
<evidence type="ECO:0000313" key="3">
    <source>
        <dbReference type="EMBL" id="RKR87016.1"/>
    </source>
</evidence>
<feature type="transmembrane region" description="Helical" evidence="2">
    <location>
        <begin position="94"/>
        <end position="112"/>
    </location>
</feature>
<feature type="transmembrane region" description="Helical" evidence="2">
    <location>
        <begin position="64"/>
        <end position="87"/>
    </location>
</feature>
<feature type="region of interest" description="Disordered" evidence="1">
    <location>
        <begin position="1"/>
        <end position="26"/>
    </location>
</feature>
<keyword evidence="2" id="KW-1133">Transmembrane helix</keyword>
<protein>
    <recommendedName>
        <fullName evidence="5">Major facilitator superfamily (MFS) profile domain-containing protein</fullName>
    </recommendedName>
</protein>
<keyword evidence="2" id="KW-0812">Transmembrane</keyword>
<dbReference type="EMBL" id="RBKT01000001">
    <property type="protein sequence ID" value="RKR87016.1"/>
    <property type="molecule type" value="Genomic_DNA"/>
</dbReference>
<comment type="caution">
    <text evidence="3">The sequence shown here is derived from an EMBL/GenBank/DDBJ whole genome shotgun (WGS) entry which is preliminary data.</text>
</comment>
<feature type="transmembrane region" description="Helical" evidence="2">
    <location>
        <begin position="30"/>
        <end position="52"/>
    </location>
</feature>
<dbReference type="AlphaFoldDB" id="A0A495JDD4"/>